<dbReference type="AlphaFoldDB" id="A0A9R1WAI5"/>
<gene>
    <name evidence="2" type="ORF">LSAT_V11C200062390</name>
</gene>
<evidence type="ECO:0000313" key="3">
    <source>
        <dbReference type="Proteomes" id="UP000235145"/>
    </source>
</evidence>
<feature type="region of interest" description="Disordered" evidence="1">
    <location>
        <begin position="63"/>
        <end position="97"/>
    </location>
</feature>
<sequence length="132" mass="14563">MYNGGGINRMKQHLAGVTCAISACLSCPGDIKFVIKSSLDDNAKKKRNVPVCLVILRSTHPTINSTKDGKRKAPPTSQTQTVPPFFKGGMHDPSQPSIKATLQSKERWHDTDLALAICREFSPFPNRNEQSR</sequence>
<reference evidence="2 3" key="1">
    <citation type="journal article" date="2017" name="Nat. Commun.">
        <title>Genome assembly with in vitro proximity ligation data and whole-genome triplication in lettuce.</title>
        <authorList>
            <person name="Reyes-Chin-Wo S."/>
            <person name="Wang Z."/>
            <person name="Yang X."/>
            <person name="Kozik A."/>
            <person name="Arikit S."/>
            <person name="Song C."/>
            <person name="Xia L."/>
            <person name="Froenicke L."/>
            <person name="Lavelle D.O."/>
            <person name="Truco M.J."/>
            <person name="Xia R."/>
            <person name="Zhu S."/>
            <person name="Xu C."/>
            <person name="Xu H."/>
            <person name="Xu X."/>
            <person name="Cox K."/>
            <person name="Korf I."/>
            <person name="Meyers B.C."/>
            <person name="Michelmore R.W."/>
        </authorList>
    </citation>
    <scope>NUCLEOTIDE SEQUENCE [LARGE SCALE GENOMIC DNA]</scope>
    <source>
        <strain evidence="3">cv. Salinas</strain>
        <tissue evidence="2">Seedlings</tissue>
    </source>
</reference>
<evidence type="ECO:0000313" key="2">
    <source>
        <dbReference type="EMBL" id="KAJ0220348.1"/>
    </source>
</evidence>
<comment type="caution">
    <text evidence="2">The sequence shown here is derived from an EMBL/GenBank/DDBJ whole genome shotgun (WGS) entry which is preliminary data.</text>
</comment>
<organism evidence="2 3">
    <name type="scientific">Lactuca sativa</name>
    <name type="common">Garden lettuce</name>
    <dbReference type="NCBI Taxonomy" id="4236"/>
    <lineage>
        <taxon>Eukaryota</taxon>
        <taxon>Viridiplantae</taxon>
        <taxon>Streptophyta</taxon>
        <taxon>Embryophyta</taxon>
        <taxon>Tracheophyta</taxon>
        <taxon>Spermatophyta</taxon>
        <taxon>Magnoliopsida</taxon>
        <taxon>eudicotyledons</taxon>
        <taxon>Gunneridae</taxon>
        <taxon>Pentapetalae</taxon>
        <taxon>asterids</taxon>
        <taxon>campanulids</taxon>
        <taxon>Asterales</taxon>
        <taxon>Asteraceae</taxon>
        <taxon>Cichorioideae</taxon>
        <taxon>Cichorieae</taxon>
        <taxon>Lactucinae</taxon>
        <taxon>Lactuca</taxon>
    </lineage>
</organism>
<evidence type="ECO:0000256" key="1">
    <source>
        <dbReference type="SAM" id="MobiDB-lite"/>
    </source>
</evidence>
<dbReference type="EMBL" id="NBSK02000002">
    <property type="protein sequence ID" value="KAJ0220348.1"/>
    <property type="molecule type" value="Genomic_DNA"/>
</dbReference>
<protein>
    <submittedName>
        <fullName evidence="2">Uncharacterized protein</fullName>
    </submittedName>
</protein>
<keyword evidence="3" id="KW-1185">Reference proteome</keyword>
<name>A0A9R1WAI5_LACSA</name>
<proteinExistence type="predicted"/>
<dbReference type="Proteomes" id="UP000235145">
    <property type="component" value="Unassembled WGS sequence"/>
</dbReference>
<accession>A0A9R1WAI5</accession>